<protein>
    <submittedName>
        <fullName evidence="1">Uncharacterized protein</fullName>
    </submittedName>
</protein>
<gene>
    <name evidence="1" type="ORF">CG716_14430</name>
</gene>
<reference evidence="1 2" key="1">
    <citation type="submission" date="2017-07" db="EMBL/GenBank/DDBJ databases">
        <title>The new phylogeny of genus Mycobacterium.</title>
        <authorList>
            <person name="Tortoli E."/>
            <person name="Trovato A."/>
            <person name="Cirillo D.M."/>
        </authorList>
    </citation>
    <scope>NUCLEOTIDE SEQUENCE [LARGE SCALE GENOMIC DNA]</scope>
    <source>
        <strain evidence="1 2">ATCC 33027</strain>
    </source>
</reference>
<sequence>MTHAGPVELDTIAWEFLCSPYTGSTYPYTGSTYGDWSLERRLDTYLRHQDREDILNSGAAYATLLDRVLANLQRARRDGVLSPPHL</sequence>
<keyword evidence="2" id="KW-1185">Reference proteome</keyword>
<dbReference type="RefSeq" id="WP_094480691.1">
    <property type="nucleotide sequence ID" value="NZ_NOZR01000011.1"/>
</dbReference>
<evidence type="ECO:0000313" key="2">
    <source>
        <dbReference type="Proteomes" id="UP000216063"/>
    </source>
</evidence>
<proteinExistence type="predicted"/>
<name>A0A255DSI2_9MYCO</name>
<organism evidence="1 2">
    <name type="scientific">Mycolicibacterium sphagni</name>
    <dbReference type="NCBI Taxonomy" id="1786"/>
    <lineage>
        <taxon>Bacteria</taxon>
        <taxon>Bacillati</taxon>
        <taxon>Actinomycetota</taxon>
        <taxon>Actinomycetes</taxon>
        <taxon>Mycobacteriales</taxon>
        <taxon>Mycobacteriaceae</taxon>
        <taxon>Mycolicibacterium</taxon>
    </lineage>
</organism>
<comment type="caution">
    <text evidence="1">The sequence shown here is derived from an EMBL/GenBank/DDBJ whole genome shotgun (WGS) entry which is preliminary data.</text>
</comment>
<dbReference type="EMBL" id="NOZR01000011">
    <property type="protein sequence ID" value="OYN78603.1"/>
    <property type="molecule type" value="Genomic_DNA"/>
</dbReference>
<dbReference type="AlphaFoldDB" id="A0A255DSI2"/>
<evidence type="ECO:0000313" key="1">
    <source>
        <dbReference type="EMBL" id="OYN78603.1"/>
    </source>
</evidence>
<accession>A0A255DSI2</accession>
<dbReference type="Proteomes" id="UP000216063">
    <property type="component" value="Unassembled WGS sequence"/>
</dbReference>
<dbReference type="OrthoDB" id="4733078at2"/>